<dbReference type="EMBL" id="SWJE01000010">
    <property type="protein sequence ID" value="TKC86767.1"/>
    <property type="molecule type" value="Genomic_DNA"/>
</dbReference>
<evidence type="ECO:0000313" key="3">
    <source>
        <dbReference type="Proteomes" id="UP000305539"/>
    </source>
</evidence>
<comment type="caution">
    <text evidence="2">The sequence shown here is derived from an EMBL/GenBank/DDBJ whole genome shotgun (WGS) entry which is preliminary data.</text>
</comment>
<dbReference type="OrthoDB" id="9133665at2"/>
<feature type="chain" id="PRO_5020200374" description="Spore coat protein U domain-containing protein" evidence="1">
    <location>
        <begin position="34"/>
        <end position="183"/>
    </location>
</feature>
<keyword evidence="1" id="KW-0732">Signal</keyword>
<gene>
    <name evidence="2" type="ORF">FAZ69_19125</name>
</gene>
<dbReference type="AlphaFoldDB" id="A0A4U1I0W0"/>
<dbReference type="Proteomes" id="UP000305539">
    <property type="component" value="Unassembled WGS sequence"/>
</dbReference>
<sequence>MRIFESGRSAFKTLLVSSFLLLGLAGFATQASAQAVVCSGTETGTFNPPLTNTQQNLQITVSASYSPCLVTGVSGITSASVNNQFVRDYACQTLLGGGPGTRVFIWSNGQSSTFSYTATTNSVGGNVVSTLTGNISAGLFQGQSAVVVVTLTSISQADFLTACAGSGITSVSGPTELTILPPL</sequence>
<feature type="signal peptide" evidence="1">
    <location>
        <begin position="1"/>
        <end position="33"/>
    </location>
</feature>
<keyword evidence="3" id="KW-1185">Reference proteome</keyword>
<evidence type="ECO:0000313" key="2">
    <source>
        <dbReference type="EMBL" id="TKC86767.1"/>
    </source>
</evidence>
<dbReference type="RefSeq" id="WP_136896660.1">
    <property type="nucleotide sequence ID" value="NZ_SWJE01000010.1"/>
</dbReference>
<name>A0A4U1I0W0_9BURK</name>
<organism evidence="2 3">
    <name type="scientific">Trinickia terrae</name>
    <dbReference type="NCBI Taxonomy" id="2571161"/>
    <lineage>
        <taxon>Bacteria</taxon>
        <taxon>Pseudomonadati</taxon>
        <taxon>Pseudomonadota</taxon>
        <taxon>Betaproteobacteria</taxon>
        <taxon>Burkholderiales</taxon>
        <taxon>Burkholderiaceae</taxon>
        <taxon>Trinickia</taxon>
    </lineage>
</organism>
<evidence type="ECO:0000256" key="1">
    <source>
        <dbReference type="SAM" id="SignalP"/>
    </source>
</evidence>
<evidence type="ECO:0008006" key="4">
    <source>
        <dbReference type="Google" id="ProtNLM"/>
    </source>
</evidence>
<reference evidence="2 3" key="1">
    <citation type="submission" date="2019-04" db="EMBL/GenBank/DDBJ databases">
        <title>Trinickia sp. 7GSK02, isolated from subtropical forest soil.</title>
        <authorList>
            <person name="Gao Z.-H."/>
            <person name="Qiu L.-H."/>
        </authorList>
    </citation>
    <scope>NUCLEOTIDE SEQUENCE [LARGE SCALE GENOMIC DNA]</scope>
    <source>
        <strain evidence="2 3">7GSK02</strain>
    </source>
</reference>
<accession>A0A4U1I0W0</accession>
<proteinExistence type="predicted"/>
<protein>
    <recommendedName>
        <fullName evidence="4">Spore coat protein U domain-containing protein</fullName>
    </recommendedName>
</protein>